<dbReference type="PANTHER" id="PTHR35480">
    <property type="entry name" value="MATERNAL EFFECT EMBRYO ARREST 22"/>
    <property type="match status" value="1"/>
</dbReference>
<sequence length="382" mass="42622">MGMWRAYFLDLCLLDDLFDTIENFLIDRRVLMYGNRSHDKNVLSDSGSVIFLRDDTAVYISMVTATVDQLVAGSIILASTCSAFGRIGFVCEASFRILQTNTFGSCLPLTLLHIFASLCGEKYFIMNEYSLIMTAVKAIVVFLEREDKAGCPCPGTLSTTENHECVFSKDVVSLDEVTGLLLEKLQLYAVPGSRPEFFGTLSSSECSTSHYTGTDVSDSNSIASKSYTEFGDILSLLELVASYMSWDWTWSKIISPLLKLLDSCACEKFSAGLIVLLGQIWRHGVDSCGNLLVGAEELRQKLFSLLDQNPRKWSMSAQSAIVQALIAFDKINFEELIQREDLQAATNQSDHCNLVRTWFFKLGAEQKSLLASFFQTADLRER</sequence>
<evidence type="ECO:0000313" key="1">
    <source>
        <dbReference type="EMBL" id="KAK9150580.1"/>
    </source>
</evidence>
<protein>
    <submittedName>
        <fullName evidence="1">Uncharacterized protein</fullName>
    </submittedName>
</protein>
<reference evidence="1 2" key="1">
    <citation type="submission" date="2024-01" db="EMBL/GenBank/DDBJ databases">
        <title>Genome assemblies of Stephania.</title>
        <authorList>
            <person name="Yang L."/>
        </authorList>
    </citation>
    <scope>NUCLEOTIDE SEQUENCE [LARGE SCALE GENOMIC DNA]</scope>
    <source>
        <strain evidence="1">YNDBR</strain>
        <tissue evidence="1">Leaf</tissue>
    </source>
</reference>
<dbReference type="PANTHER" id="PTHR35480:SF1">
    <property type="entry name" value="MATERNAL EFFECT EMBRYO ARREST 22"/>
    <property type="match status" value="1"/>
</dbReference>
<dbReference type="Proteomes" id="UP001420932">
    <property type="component" value="Unassembled WGS sequence"/>
</dbReference>
<proteinExistence type="predicted"/>
<dbReference type="AlphaFoldDB" id="A0AAP0PQE3"/>
<keyword evidence="2" id="KW-1185">Reference proteome</keyword>
<gene>
    <name evidence="1" type="ORF">Syun_008889</name>
</gene>
<evidence type="ECO:0000313" key="2">
    <source>
        <dbReference type="Proteomes" id="UP001420932"/>
    </source>
</evidence>
<comment type="caution">
    <text evidence="1">The sequence shown here is derived from an EMBL/GenBank/DDBJ whole genome shotgun (WGS) entry which is preliminary data.</text>
</comment>
<dbReference type="EMBL" id="JBBNAF010000004">
    <property type="protein sequence ID" value="KAK9150580.1"/>
    <property type="molecule type" value="Genomic_DNA"/>
</dbReference>
<organism evidence="1 2">
    <name type="scientific">Stephania yunnanensis</name>
    <dbReference type="NCBI Taxonomy" id="152371"/>
    <lineage>
        <taxon>Eukaryota</taxon>
        <taxon>Viridiplantae</taxon>
        <taxon>Streptophyta</taxon>
        <taxon>Embryophyta</taxon>
        <taxon>Tracheophyta</taxon>
        <taxon>Spermatophyta</taxon>
        <taxon>Magnoliopsida</taxon>
        <taxon>Ranunculales</taxon>
        <taxon>Menispermaceae</taxon>
        <taxon>Menispermoideae</taxon>
        <taxon>Cissampelideae</taxon>
        <taxon>Stephania</taxon>
    </lineage>
</organism>
<name>A0AAP0PQE3_9MAGN</name>
<accession>A0AAP0PQE3</accession>